<accession>A0A5J4S3C3</accession>
<dbReference type="EMBL" id="SNRY01000506">
    <property type="protein sequence ID" value="KAA6339813.1"/>
    <property type="molecule type" value="Genomic_DNA"/>
</dbReference>
<sequence>FGHTLCGFFDLARGEARTWKALNLLYAPSIQRSGKWKIESGKHLSCRWLLCHLSGGYRSVFMCYCHTSGLLPASSRMLLLCSPYAGGIFDYAYGIFPYAIGIIPVCLWHNSAFRLCNQVWLWGFLDVDCGDF</sequence>
<reference evidence="1" key="1">
    <citation type="submission" date="2019-03" db="EMBL/GenBank/DDBJ databases">
        <title>Single cell metagenomics reveals metabolic interactions within the superorganism composed of flagellate Streblomastix strix and complex community of Bacteroidetes bacteria on its surface.</title>
        <authorList>
            <person name="Treitli S.C."/>
            <person name="Kolisko M."/>
            <person name="Husnik F."/>
            <person name="Keeling P."/>
            <person name="Hampl V."/>
        </authorList>
    </citation>
    <scope>NUCLEOTIDE SEQUENCE</scope>
    <source>
        <strain evidence="1">STM</strain>
    </source>
</reference>
<gene>
    <name evidence="1" type="ORF">EZS27_012290</name>
</gene>
<name>A0A5J4S3C3_9ZZZZ</name>
<proteinExistence type="predicted"/>
<dbReference type="AlphaFoldDB" id="A0A5J4S3C3"/>
<protein>
    <submittedName>
        <fullName evidence="1">Uncharacterized protein</fullName>
    </submittedName>
</protein>
<organism evidence="1">
    <name type="scientific">termite gut metagenome</name>
    <dbReference type="NCBI Taxonomy" id="433724"/>
    <lineage>
        <taxon>unclassified sequences</taxon>
        <taxon>metagenomes</taxon>
        <taxon>organismal metagenomes</taxon>
    </lineage>
</organism>
<evidence type="ECO:0000313" key="1">
    <source>
        <dbReference type="EMBL" id="KAA6339813.1"/>
    </source>
</evidence>
<feature type="non-terminal residue" evidence="1">
    <location>
        <position position="1"/>
    </location>
</feature>
<comment type="caution">
    <text evidence="1">The sequence shown here is derived from an EMBL/GenBank/DDBJ whole genome shotgun (WGS) entry which is preliminary data.</text>
</comment>